<dbReference type="PANTHER" id="PTHR10039:SF16">
    <property type="entry name" value="GPI INOSITOL-DEACYLASE"/>
    <property type="match status" value="1"/>
</dbReference>
<dbReference type="SUPFAM" id="SSF52540">
    <property type="entry name" value="P-loop containing nucleoside triphosphate hydrolases"/>
    <property type="match status" value="1"/>
</dbReference>
<comment type="caution">
    <text evidence="3">The sequence shown here is derived from an EMBL/GenBank/DDBJ whole genome shotgun (WGS) entry which is preliminary data.</text>
</comment>
<dbReference type="PROSITE" id="PS50837">
    <property type="entry name" value="NACHT"/>
    <property type="match status" value="1"/>
</dbReference>
<evidence type="ECO:0000313" key="3">
    <source>
        <dbReference type="EMBL" id="KAH7115873.1"/>
    </source>
</evidence>
<accession>A0A9P9DAU6</accession>
<name>A0A9P9DAU6_9PLEO</name>
<dbReference type="Gene3D" id="3.40.50.300">
    <property type="entry name" value="P-loop containing nucleotide triphosphate hydrolases"/>
    <property type="match status" value="1"/>
</dbReference>
<sequence>MAEAIGAVASVLTIIEATVKVIKTCKELVETTREAPRDICHVLVEISSLKAALESLEFLSSVDCDSSHGLRRMVSDEGAVRSCGDTVEQLANELSKLTVSVNSQHSLRASHALKKSLQWYLKQTKVSKLLDEAVQHKSTITVNLLGEVTRDVKDVKRTVHLIHNKLSQQQLQDTCRWLEVINPSQDHNNARALHDDQTTRWITRLDKYNMWLAGSNRFVWIHGIPGAGKTILMSEIIHKTLAYCEEATKTSPRKFACTYYYCSYRHTNDDTMSFVRWIICRLSLKLESVPSNILELFRENLQPNLKQCKPALASLLEKTSTVYLLLDAVDECNTRDDLLAFLSELAVEPEFAGLRVLVSSREYLDIQEALGSNFTPISMSNPMIDSDIRTYITSTFGSKPAFRRWSPGLLADAKDALVRGARGMFRWVTCQLFVLGRKRSEEDVRMALKQLPETLDETYERIFLAIPSEDWLYVRKVLIFICAHIDLPFHMDIPTVCLKEAIVYGTSGEHFIDQDTLYEMCGCLISEKQYEKGKMGGNVLGLDDSDERRVAFSTTSLSHYTVREFLYSDRIRRGPVSFFALSDEETTREFLQIVMPISTTVDREILSPRYYEDFESYCCFVTWIVPEFWESRLVNDDLIWRILCVHLNRGAKAFGILDDPFLVASNNLDVYLHDHEPAYAYVDVWEPSSADDDHWVSMFACLIESELFVIAARYAEEHYCDDFLVSTSLRRPPGPGSQTGVLGNPMMIWKARGQESLIEKTIKILTHRVDPEALLSIRVATHLPRYCRFCVEKQLSKKQDGNIPNDKNYELECSIQWLIDQVGEEAITRSNCLVLTHLQTAVSNCDFEATHILLEAGAHPNEVGVEDGIWLPHFSFRWIGRSCLNIVRCLKEDRASLDDPDSKLSIPRIEQLLIEFGAEDLTFGEQGGSMDV</sequence>
<evidence type="ECO:0000259" key="2">
    <source>
        <dbReference type="PROSITE" id="PS50837"/>
    </source>
</evidence>
<reference evidence="3" key="1">
    <citation type="journal article" date="2021" name="Nat. Commun.">
        <title>Genetic determinants of endophytism in the Arabidopsis root mycobiome.</title>
        <authorList>
            <person name="Mesny F."/>
            <person name="Miyauchi S."/>
            <person name="Thiergart T."/>
            <person name="Pickel B."/>
            <person name="Atanasova L."/>
            <person name="Karlsson M."/>
            <person name="Huettel B."/>
            <person name="Barry K.W."/>
            <person name="Haridas S."/>
            <person name="Chen C."/>
            <person name="Bauer D."/>
            <person name="Andreopoulos W."/>
            <person name="Pangilinan J."/>
            <person name="LaButti K."/>
            <person name="Riley R."/>
            <person name="Lipzen A."/>
            <person name="Clum A."/>
            <person name="Drula E."/>
            <person name="Henrissat B."/>
            <person name="Kohler A."/>
            <person name="Grigoriev I.V."/>
            <person name="Martin F.M."/>
            <person name="Hacquard S."/>
        </authorList>
    </citation>
    <scope>NUCLEOTIDE SEQUENCE</scope>
    <source>
        <strain evidence="3">MPI-CAGE-CH-0243</strain>
    </source>
</reference>
<feature type="domain" description="NACHT" evidence="2">
    <location>
        <begin position="217"/>
        <end position="361"/>
    </location>
</feature>
<dbReference type="PANTHER" id="PTHR10039">
    <property type="entry name" value="AMELOGENIN"/>
    <property type="match status" value="1"/>
</dbReference>
<dbReference type="InterPro" id="IPR027417">
    <property type="entry name" value="P-loop_NTPase"/>
</dbReference>
<dbReference type="AlphaFoldDB" id="A0A9P9DAU6"/>
<organism evidence="3 4">
    <name type="scientific">Dendryphion nanum</name>
    <dbReference type="NCBI Taxonomy" id="256645"/>
    <lineage>
        <taxon>Eukaryota</taxon>
        <taxon>Fungi</taxon>
        <taxon>Dikarya</taxon>
        <taxon>Ascomycota</taxon>
        <taxon>Pezizomycotina</taxon>
        <taxon>Dothideomycetes</taxon>
        <taxon>Pleosporomycetidae</taxon>
        <taxon>Pleosporales</taxon>
        <taxon>Torulaceae</taxon>
        <taxon>Dendryphion</taxon>
    </lineage>
</organism>
<dbReference type="InterPro" id="IPR031348">
    <property type="entry name" value="PigL_N"/>
</dbReference>
<gene>
    <name evidence="3" type="ORF">B0J11DRAFT_593496</name>
</gene>
<evidence type="ECO:0000256" key="1">
    <source>
        <dbReference type="ARBA" id="ARBA00022737"/>
    </source>
</evidence>
<dbReference type="InterPro" id="IPR007111">
    <property type="entry name" value="NACHT_NTPase"/>
</dbReference>
<evidence type="ECO:0000313" key="4">
    <source>
        <dbReference type="Proteomes" id="UP000700596"/>
    </source>
</evidence>
<protein>
    <recommendedName>
        <fullName evidence="2">NACHT domain-containing protein</fullName>
    </recommendedName>
</protein>
<dbReference type="Pfam" id="PF17111">
    <property type="entry name" value="PigL_N"/>
    <property type="match status" value="1"/>
</dbReference>
<dbReference type="OrthoDB" id="1577640at2759"/>
<dbReference type="InterPro" id="IPR056884">
    <property type="entry name" value="NPHP3-like_N"/>
</dbReference>
<dbReference type="EMBL" id="JAGMWT010000015">
    <property type="protein sequence ID" value="KAH7115873.1"/>
    <property type="molecule type" value="Genomic_DNA"/>
</dbReference>
<keyword evidence="1" id="KW-0677">Repeat</keyword>
<dbReference type="Pfam" id="PF24883">
    <property type="entry name" value="NPHP3_N"/>
    <property type="match status" value="1"/>
</dbReference>
<proteinExistence type="predicted"/>
<keyword evidence="4" id="KW-1185">Reference proteome</keyword>
<dbReference type="Proteomes" id="UP000700596">
    <property type="component" value="Unassembled WGS sequence"/>
</dbReference>